<evidence type="ECO:0000313" key="2">
    <source>
        <dbReference type="EMBL" id="RAJ05172.1"/>
    </source>
</evidence>
<organism evidence="2 3">
    <name type="scientific">Chitinophaga skermanii</name>
    <dbReference type="NCBI Taxonomy" id="331697"/>
    <lineage>
        <taxon>Bacteria</taxon>
        <taxon>Pseudomonadati</taxon>
        <taxon>Bacteroidota</taxon>
        <taxon>Chitinophagia</taxon>
        <taxon>Chitinophagales</taxon>
        <taxon>Chitinophagaceae</taxon>
        <taxon>Chitinophaga</taxon>
    </lineage>
</organism>
<dbReference type="OrthoDB" id="9814760at2"/>
<evidence type="ECO:0008006" key="4">
    <source>
        <dbReference type="Google" id="ProtNLM"/>
    </source>
</evidence>
<dbReference type="AlphaFoldDB" id="A0A327QNE3"/>
<reference evidence="2 3" key="1">
    <citation type="submission" date="2018-06" db="EMBL/GenBank/DDBJ databases">
        <title>Genomic Encyclopedia of Archaeal and Bacterial Type Strains, Phase II (KMG-II): from individual species to whole genera.</title>
        <authorList>
            <person name="Goeker M."/>
        </authorList>
    </citation>
    <scope>NUCLEOTIDE SEQUENCE [LARGE SCALE GENOMIC DNA]</scope>
    <source>
        <strain evidence="2 3">DSM 23857</strain>
    </source>
</reference>
<evidence type="ECO:0000313" key="3">
    <source>
        <dbReference type="Proteomes" id="UP000249547"/>
    </source>
</evidence>
<dbReference type="Proteomes" id="UP000249547">
    <property type="component" value="Unassembled WGS sequence"/>
</dbReference>
<dbReference type="EMBL" id="QLLL01000004">
    <property type="protein sequence ID" value="RAJ05172.1"/>
    <property type="molecule type" value="Genomic_DNA"/>
</dbReference>
<feature type="signal peptide" evidence="1">
    <location>
        <begin position="1"/>
        <end position="23"/>
    </location>
</feature>
<keyword evidence="1" id="KW-0732">Signal</keyword>
<dbReference type="Gene3D" id="3.40.50.1820">
    <property type="entry name" value="alpha/beta hydrolase"/>
    <property type="match status" value="1"/>
</dbReference>
<sequence length="253" mass="28999">MFTSCLRACLLVLLMVMTKDCWAQSSSDLVVESDSLYDKARKRGIPVMLYHDQSFKERQPVMIISHGYNANQGSPYMGYSFIAYHYAVKGYFVISIQHELATDPLIPREGEIKVVRMPFWQRGADNILFVRDYYLKKYKNLDPQNITLVGHSNGGDMSVLFAKEHPNFVQNLITLDHRRMDVPRSATPRLLSLRSSEFTADEGVFPSPADIQQYKMDIVQMQNTQHADFSDAGPAFTKGQILAQMDRFLQEKK</sequence>
<feature type="chain" id="PRO_5016363444" description="Chlorophyllase-like protein" evidence="1">
    <location>
        <begin position="24"/>
        <end position="253"/>
    </location>
</feature>
<proteinExistence type="predicted"/>
<keyword evidence="3" id="KW-1185">Reference proteome</keyword>
<protein>
    <recommendedName>
        <fullName evidence="4">Chlorophyllase-like protein</fullName>
    </recommendedName>
</protein>
<accession>A0A327QNE3</accession>
<gene>
    <name evidence="2" type="ORF">LX64_02326</name>
</gene>
<dbReference type="RefSeq" id="WP_148707285.1">
    <property type="nucleotide sequence ID" value="NZ_QLLL01000004.1"/>
</dbReference>
<dbReference type="SUPFAM" id="SSF53474">
    <property type="entry name" value="alpha/beta-Hydrolases"/>
    <property type="match status" value="1"/>
</dbReference>
<evidence type="ECO:0000256" key="1">
    <source>
        <dbReference type="SAM" id="SignalP"/>
    </source>
</evidence>
<comment type="caution">
    <text evidence="2">The sequence shown here is derived from an EMBL/GenBank/DDBJ whole genome shotgun (WGS) entry which is preliminary data.</text>
</comment>
<name>A0A327QNE3_9BACT</name>
<dbReference type="InterPro" id="IPR029058">
    <property type="entry name" value="AB_hydrolase_fold"/>
</dbReference>